<dbReference type="SUPFAM" id="SSF53756">
    <property type="entry name" value="UDP-Glycosyltransferase/glycogen phosphorylase"/>
    <property type="match status" value="1"/>
</dbReference>
<dbReference type="InterPro" id="IPR050426">
    <property type="entry name" value="Glycosyltransferase_28"/>
</dbReference>
<evidence type="ECO:0000259" key="2">
    <source>
        <dbReference type="Pfam" id="PF03033"/>
    </source>
</evidence>
<feature type="domain" description="Glycosyltransferase family 28 N-terminal" evidence="2">
    <location>
        <begin position="216"/>
        <end position="290"/>
    </location>
</feature>
<dbReference type="PANTHER" id="PTHR48050:SF13">
    <property type="entry name" value="STEROL 3-BETA-GLUCOSYLTRANSFERASE UGT80A2"/>
    <property type="match status" value="1"/>
</dbReference>
<dbReference type="AlphaFoldDB" id="A0A7S4MBL6"/>
<evidence type="ECO:0000256" key="1">
    <source>
        <dbReference type="SAM" id="MobiDB-lite"/>
    </source>
</evidence>
<dbReference type="PANTHER" id="PTHR48050">
    <property type="entry name" value="STEROL 3-BETA-GLUCOSYLTRANSFERASE"/>
    <property type="match status" value="1"/>
</dbReference>
<accession>A0A7S4MBL6</accession>
<proteinExistence type="predicted"/>
<name>A0A7S4MBL6_9STRA</name>
<sequence length="732" mass="80775">MGLKLHIRSGYNLSLRSYAGVTSKFVKPTFEVSVALTDGRGIPLSDVEASGCVASIRHMSGGTSHGNSWTATKSVKGSPNQQDLERGVCHWDEVVEVDTGKHGSSGEPITPDTCVEIAVRRDFGHLHPSHEIGRTRMTVRELSEMDDDGGGLHLMLFDLAWFDNDGNVVAAGKDHLPTFVLVSVVRKSLPPELREIEAKPSDTDETRRSKYAKRLMVVTRGTRGDIQPFIALSRGLAEMENWEIIIVTETEYLSELRTQKNVKAGAIRFRPSGGNTMKKVHSEVSQKAINLKISAKQTNVMQKIFLARSEIEFFPSEPAVFHWAKVMKPDLLMFGFTMASVTLIASEALGIPVAGFVLQPTSIPSSQYPPVLPLTEERFNLLTAETKEEKHDQFKKIKYAMENVGGKTNKSSLESLRERRGLELYSSYKKSTWQELKDKNFPLIVPINETLFGGKPKDWSENSVFTDCIFLRGATVPSLASDVMNFIDKCRAMDGKIVILAFSSMPVSKSKIISIALKIIGECQSKACVFALVGGQVDLPLHSSMEAEANEALESNRLFIASGAPFGRLFPLVDAVVLHGGLGTTSEAIQAGVPAIVTGVLLLDQRFWGSRCHQLEVGPFGTHIDDFPDNCVDVVDKALEEDSVWRKNAKRRGFVMTKQAGDDLSGVRKNVECVVRMSKTAKPYYYSRADDNEELDSSTSHHGIGSLGESLSHFNDDDEDGFGRDEVHFQLM</sequence>
<gene>
    <name evidence="3" type="ORF">OAUR00152_LOCUS4930</name>
</gene>
<dbReference type="GO" id="GO:0016758">
    <property type="term" value="F:hexosyltransferase activity"/>
    <property type="evidence" value="ECO:0007669"/>
    <property type="project" value="InterPro"/>
</dbReference>
<organism evidence="3">
    <name type="scientific">Odontella aurita</name>
    <dbReference type="NCBI Taxonomy" id="265563"/>
    <lineage>
        <taxon>Eukaryota</taxon>
        <taxon>Sar</taxon>
        <taxon>Stramenopiles</taxon>
        <taxon>Ochrophyta</taxon>
        <taxon>Bacillariophyta</taxon>
        <taxon>Mediophyceae</taxon>
        <taxon>Biddulphiophycidae</taxon>
        <taxon>Eupodiscales</taxon>
        <taxon>Odontellaceae</taxon>
        <taxon>Odontella</taxon>
    </lineage>
</organism>
<feature type="region of interest" description="Disordered" evidence="1">
    <location>
        <begin position="61"/>
        <end position="83"/>
    </location>
</feature>
<dbReference type="InterPro" id="IPR004276">
    <property type="entry name" value="GlycoTrans_28_N"/>
</dbReference>
<dbReference type="Pfam" id="PF03033">
    <property type="entry name" value="Glyco_transf_28"/>
    <property type="match status" value="1"/>
</dbReference>
<dbReference type="EMBL" id="HBKQ01007327">
    <property type="protein sequence ID" value="CAE2212116.1"/>
    <property type="molecule type" value="Transcribed_RNA"/>
</dbReference>
<feature type="compositionally biased region" description="Polar residues" evidence="1">
    <location>
        <begin position="61"/>
        <end position="82"/>
    </location>
</feature>
<dbReference type="Gene3D" id="3.40.50.2000">
    <property type="entry name" value="Glycogen Phosphorylase B"/>
    <property type="match status" value="2"/>
</dbReference>
<evidence type="ECO:0000313" key="3">
    <source>
        <dbReference type="EMBL" id="CAE2212116.1"/>
    </source>
</evidence>
<reference evidence="3" key="1">
    <citation type="submission" date="2021-01" db="EMBL/GenBank/DDBJ databases">
        <authorList>
            <person name="Corre E."/>
            <person name="Pelletier E."/>
            <person name="Niang G."/>
            <person name="Scheremetjew M."/>
            <person name="Finn R."/>
            <person name="Kale V."/>
            <person name="Holt S."/>
            <person name="Cochrane G."/>
            <person name="Meng A."/>
            <person name="Brown T."/>
            <person name="Cohen L."/>
        </authorList>
    </citation>
    <scope>NUCLEOTIDE SEQUENCE</scope>
    <source>
        <strain evidence="3">Isolate 1302-5</strain>
    </source>
</reference>
<protein>
    <recommendedName>
        <fullName evidence="2">Glycosyltransferase family 28 N-terminal domain-containing protein</fullName>
    </recommendedName>
</protein>
<dbReference type="GO" id="GO:0005975">
    <property type="term" value="P:carbohydrate metabolic process"/>
    <property type="evidence" value="ECO:0007669"/>
    <property type="project" value="InterPro"/>
</dbReference>